<keyword evidence="2" id="KW-1185">Reference proteome</keyword>
<protein>
    <submittedName>
        <fullName evidence="1">Uncharacterized protein</fullName>
    </submittedName>
</protein>
<gene>
    <name evidence="1" type="ORF">B0A48_01279</name>
</gene>
<dbReference type="AlphaFoldDB" id="A0A1V8TSS5"/>
<sequence>MADSNAPVDSTIDTPLDCLQELVITAPWDPAWTSVAARALSITELLEAIVIATTKETSYHSLSVKDTCWLFRLQKVNKTFARTIRGSLPLRKAMFRAYRPARTDRSSVLYRDTITSNPLFFQRYLISKFHSKPEFRDEGLVSFAPHLRFKDLKKFAKWAKATQHESWASSKATSSPCTIYVEDRPWTPYIRSSKLKIAGRFRMNDPTIGDIAMRIAQMYEVAYPGTKMWADQSSTVS</sequence>
<accession>A0A1V8TSS5</accession>
<comment type="caution">
    <text evidence="1">The sequence shown here is derived from an EMBL/GenBank/DDBJ whole genome shotgun (WGS) entry which is preliminary data.</text>
</comment>
<evidence type="ECO:0000313" key="2">
    <source>
        <dbReference type="Proteomes" id="UP000192596"/>
    </source>
</evidence>
<dbReference type="Proteomes" id="UP000192596">
    <property type="component" value="Unassembled WGS sequence"/>
</dbReference>
<organism evidence="1 2">
    <name type="scientific">Cryoendolithus antarcticus</name>
    <dbReference type="NCBI Taxonomy" id="1507870"/>
    <lineage>
        <taxon>Eukaryota</taxon>
        <taxon>Fungi</taxon>
        <taxon>Dikarya</taxon>
        <taxon>Ascomycota</taxon>
        <taxon>Pezizomycotina</taxon>
        <taxon>Dothideomycetes</taxon>
        <taxon>Dothideomycetidae</taxon>
        <taxon>Cladosporiales</taxon>
        <taxon>Cladosporiaceae</taxon>
        <taxon>Cryoendolithus</taxon>
    </lineage>
</organism>
<name>A0A1V8TSS5_9PEZI</name>
<evidence type="ECO:0000313" key="1">
    <source>
        <dbReference type="EMBL" id="OQO14403.1"/>
    </source>
</evidence>
<reference evidence="2" key="1">
    <citation type="submission" date="2017-03" db="EMBL/GenBank/DDBJ databases">
        <title>Genomes of endolithic fungi from Antarctica.</title>
        <authorList>
            <person name="Coleine C."/>
            <person name="Masonjones S."/>
            <person name="Stajich J.E."/>
        </authorList>
    </citation>
    <scope>NUCLEOTIDE SEQUENCE [LARGE SCALE GENOMIC DNA]</scope>
    <source>
        <strain evidence="2">CCFEE 5527</strain>
    </source>
</reference>
<proteinExistence type="predicted"/>
<dbReference type="EMBL" id="NAJO01000002">
    <property type="protein sequence ID" value="OQO14403.1"/>
    <property type="molecule type" value="Genomic_DNA"/>
</dbReference>
<dbReference type="InParanoid" id="A0A1V8TSS5"/>